<dbReference type="SMART" id="SM00450">
    <property type="entry name" value="RHOD"/>
    <property type="match status" value="1"/>
</dbReference>
<name>A0AA37XHX4_9MICO</name>
<dbReference type="EMBL" id="BSUM01000001">
    <property type="protein sequence ID" value="GMA33570.1"/>
    <property type="molecule type" value="Genomic_DNA"/>
</dbReference>
<dbReference type="AlphaFoldDB" id="A0AA37XHX4"/>
<dbReference type="PROSITE" id="PS50206">
    <property type="entry name" value="RHODANESE_3"/>
    <property type="match status" value="1"/>
</dbReference>
<accession>A0AA37XHX4</accession>
<reference evidence="3" key="2">
    <citation type="submission" date="2023-02" db="EMBL/GenBank/DDBJ databases">
        <authorList>
            <person name="Sun Q."/>
            <person name="Mori K."/>
        </authorList>
    </citation>
    <scope>NUCLEOTIDE SEQUENCE</scope>
    <source>
        <strain evidence="3">NBRC 112290</strain>
    </source>
</reference>
<dbReference type="Gene3D" id="3.40.250.10">
    <property type="entry name" value="Rhodanese-like domain"/>
    <property type="match status" value="1"/>
</dbReference>
<dbReference type="InterPro" id="IPR036873">
    <property type="entry name" value="Rhodanese-like_dom_sf"/>
</dbReference>
<sequence>MTDSASSDCRHDGGTHGYAGDLTPAEAWEALEQDGEAVLVDVRTPQEWQHTGVPDLTSLHRDAVLDPLQTFQGPNPDFLEALTRAGLTPGDNRTVLFVCKSGGRSIAAAQLATSAGFGPAYNVLEGVEGHAGPGWAGQGLPLRAWEGER</sequence>
<dbReference type="InterPro" id="IPR001763">
    <property type="entry name" value="Rhodanese-like_dom"/>
</dbReference>
<evidence type="ECO:0000313" key="4">
    <source>
        <dbReference type="Proteomes" id="UP001157161"/>
    </source>
</evidence>
<evidence type="ECO:0000259" key="2">
    <source>
        <dbReference type="PROSITE" id="PS50206"/>
    </source>
</evidence>
<dbReference type="SUPFAM" id="SSF52821">
    <property type="entry name" value="Rhodanese/Cell cycle control phosphatase"/>
    <property type="match status" value="1"/>
</dbReference>
<dbReference type="Pfam" id="PF00581">
    <property type="entry name" value="Rhodanese"/>
    <property type="match status" value="1"/>
</dbReference>
<evidence type="ECO:0000313" key="3">
    <source>
        <dbReference type="EMBL" id="GMA33570.1"/>
    </source>
</evidence>
<comment type="caution">
    <text evidence="3">The sequence shown here is derived from an EMBL/GenBank/DDBJ whole genome shotgun (WGS) entry which is preliminary data.</text>
</comment>
<gene>
    <name evidence="3" type="ORF">GCM10025875_35620</name>
</gene>
<protein>
    <recommendedName>
        <fullName evidence="2">Rhodanese domain-containing protein</fullName>
    </recommendedName>
</protein>
<dbReference type="InterPro" id="IPR044240">
    <property type="entry name" value="STR4-like"/>
</dbReference>
<evidence type="ECO:0000256" key="1">
    <source>
        <dbReference type="SAM" id="MobiDB-lite"/>
    </source>
</evidence>
<dbReference type="Proteomes" id="UP001157161">
    <property type="component" value="Unassembled WGS sequence"/>
</dbReference>
<feature type="domain" description="Rhodanese" evidence="2">
    <location>
        <begin position="33"/>
        <end position="144"/>
    </location>
</feature>
<organism evidence="3 4">
    <name type="scientific">Litorihabitans aurantiacus</name>
    <dbReference type="NCBI Taxonomy" id="1930061"/>
    <lineage>
        <taxon>Bacteria</taxon>
        <taxon>Bacillati</taxon>
        <taxon>Actinomycetota</taxon>
        <taxon>Actinomycetes</taxon>
        <taxon>Micrococcales</taxon>
        <taxon>Beutenbergiaceae</taxon>
        <taxon>Litorihabitans</taxon>
    </lineage>
</organism>
<dbReference type="PANTHER" id="PTHR47377:SF1">
    <property type="entry name" value="RHODANESE-LIKE DOMAIN-CONTAINING PROTEIN 4, CHLOROPLASTIC"/>
    <property type="match status" value="1"/>
</dbReference>
<feature type="region of interest" description="Disordered" evidence="1">
    <location>
        <begin position="1"/>
        <end position="21"/>
    </location>
</feature>
<dbReference type="PANTHER" id="PTHR47377">
    <property type="entry name" value="RHODANESE-LIKE DOMAIN-CONTAINING PROTEIN 4, CHLOROPLASTIC"/>
    <property type="match status" value="1"/>
</dbReference>
<proteinExistence type="predicted"/>
<keyword evidence="4" id="KW-1185">Reference proteome</keyword>
<dbReference type="RefSeq" id="WP_284252429.1">
    <property type="nucleotide sequence ID" value="NZ_BSUM01000001.1"/>
</dbReference>
<reference evidence="3" key="1">
    <citation type="journal article" date="2014" name="Int. J. Syst. Evol. Microbiol.">
        <title>Complete genome sequence of Corynebacterium casei LMG S-19264T (=DSM 44701T), isolated from a smear-ripened cheese.</title>
        <authorList>
            <consortium name="US DOE Joint Genome Institute (JGI-PGF)"/>
            <person name="Walter F."/>
            <person name="Albersmeier A."/>
            <person name="Kalinowski J."/>
            <person name="Ruckert C."/>
        </authorList>
    </citation>
    <scope>NUCLEOTIDE SEQUENCE</scope>
    <source>
        <strain evidence="3">NBRC 112290</strain>
    </source>
</reference>